<dbReference type="Pfam" id="PF18480">
    <property type="entry name" value="DUF5615"/>
    <property type="match status" value="1"/>
</dbReference>
<name>A0ABW7GYB5_9BURK</name>
<evidence type="ECO:0000313" key="3">
    <source>
        <dbReference type="Proteomes" id="UP001606303"/>
    </source>
</evidence>
<sequence>MPIKFLIDECLSPTLVDDAHAAGFIESTCVRNRGLAGTKDWHLMTLVIAEDYTLVTNNSRDFRGEGPNEPGGLHAKQPIHAGLVCLNCAASGGMDLDLQRALFQVALEQLEGRDDLVNQAIEVTLEDDGASVRVVFYDIPVA</sequence>
<evidence type="ECO:0000313" key="2">
    <source>
        <dbReference type="EMBL" id="MFG6466794.1"/>
    </source>
</evidence>
<evidence type="ECO:0000259" key="1">
    <source>
        <dbReference type="Pfam" id="PF18480"/>
    </source>
</evidence>
<proteinExistence type="predicted"/>
<accession>A0ABW7GYB5</accession>
<dbReference type="EMBL" id="JBIGIB010000002">
    <property type="protein sequence ID" value="MFG6466794.1"/>
    <property type="molecule type" value="Genomic_DNA"/>
</dbReference>
<feature type="domain" description="DUF5615" evidence="1">
    <location>
        <begin position="4"/>
        <end position="63"/>
    </location>
</feature>
<dbReference type="Proteomes" id="UP001606303">
    <property type="component" value="Unassembled WGS sequence"/>
</dbReference>
<dbReference type="InterPro" id="IPR041049">
    <property type="entry name" value="DUF5615"/>
</dbReference>
<gene>
    <name evidence="2" type="ORF">ACG01O_09265</name>
</gene>
<keyword evidence="3" id="KW-1185">Reference proteome</keyword>
<organism evidence="2 3">
    <name type="scientific">Pelomonas baiyunensis</name>
    <dbReference type="NCBI Taxonomy" id="3299026"/>
    <lineage>
        <taxon>Bacteria</taxon>
        <taxon>Pseudomonadati</taxon>
        <taxon>Pseudomonadota</taxon>
        <taxon>Betaproteobacteria</taxon>
        <taxon>Burkholderiales</taxon>
        <taxon>Sphaerotilaceae</taxon>
        <taxon>Roseateles</taxon>
    </lineage>
</organism>
<reference evidence="2 3" key="1">
    <citation type="submission" date="2024-08" db="EMBL/GenBank/DDBJ databases">
        <authorList>
            <person name="Lu H."/>
        </authorList>
    </citation>
    <scope>NUCLEOTIDE SEQUENCE [LARGE SCALE GENOMIC DNA]</scope>
    <source>
        <strain evidence="2 3">BYS87W</strain>
    </source>
</reference>
<protein>
    <submittedName>
        <fullName evidence="2">DUF5615 family PIN-like protein</fullName>
    </submittedName>
</protein>
<dbReference type="RefSeq" id="WP_394383763.1">
    <property type="nucleotide sequence ID" value="NZ_JBIGIB010000002.1"/>
</dbReference>
<comment type="caution">
    <text evidence="2">The sequence shown here is derived from an EMBL/GenBank/DDBJ whole genome shotgun (WGS) entry which is preliminary data.</text>
</comment>